<evidence type="ECO:0000259" key="1">
    <source>
        <dbReference type="Pfam" id="PF00535"/>
    </source>
</evidence>
<dbReference type="Proteomes" id="UP000195607">
    <property type="component" value="Chromosome I"/>
</dbReference>
<sequence>MHLQVTVNCKISIVIPTMNEGRTIGKVIDDLQYLNPFEIIVVDTNSTDKTREIASKKGAKVLEEPRRGYGRAYKTGIREANGEIIVCLDGDGTYPAEAIGPLIELLFIDKVDFISCDRMTLRTTYTYTTLHLIGNKILNKTLAILYGFRLYDSQSGMWIFRKDLYAKMKNLSDGMSYSQDIKIEAMRNGRLIEVPIVYGVRITKPKLNTWEDGFHNLFELFIKYVNK</sequence>
<protein>
    <submittedName>
        <fullName evidence="2">Glycosyltransferase</fullName>
    </submittedName>
</protein>
<dbReference type="SUPFAM" id="SSF53448">
    <property type="entry name" value="Nucleotide-diphospho-sugar transferases"/>
    <property type="match status" value="1"/>
</dbReference>
<dbReference type="AlphaFoldDB" id="A0A1N5SRF3"/>
<dbReference type="InterPro" id="IPR029044">
    <property type="entry name" value="Nucleotide-diphossugar_trans"/>
</dbReference>
<reference evidence="3" key="2">
    <citation type="submission" date="2016-06" db="EMBL/GenBank/DDBJ databases">
        <authorList>
            <person name="Olsen C.W."/>
            <person name="Carey S."/>
            <person name="Hinshaw L."/>
            <person name="Karasin A.I."/>
        </authorList>
    </citation>
    <scope>NUCLEOTIDE SEQUENCE [LARGE SCALE GENOMIC DNA]</scope>
    <source>
        <strain evidence="3">PM4</strain>
    </source>
</reference>
<dbReference type="Pfam" id="PF00535">
    <property type="entry name" value="Glycos_transf_2"/>
    <property type="match status" value="1"/>
</dbReference>
<dbReference type="InterPro" id="IPR050256">
    <property type="entry name" value="Glycosyltransferase_2"/>
</dbReference>
<dbReference type="KEGG" id="cdiv:CPM_0299"/>
<reference evidence="2 5" key="1">
    <citation type="submission" date="2016-04" db="EMBL/GenBank/DDBJ databases">
        <authorList>
            <person name="Evans L.H."/>
            <person name="Alamgir A."/>
            <person name="Owens N."/>
            <person name="Weber N.D."/>
            <person name="Virtaneva K."/>
            <person name="Barbian K."/>
            <person name="Babar A."/>
            <person name="Rosenke K."/>
        </authorList>
    </citation>
    <scope>NUCLEOTIDE SEQUENCE [LARGE SCALE GENOMIC DNA]</scope>
    <source>
        <strain evidence="2">S5</strain>
        <strain evidence="5">S5(T) (JCM 30642 \VKM B-2941)</strain>
    </source>
</reference>
<reference evidence="4" key="3">
    <citation type="submission" date="2016-06" db="EMBL/GenBank/DDBJ databases">
        <authorList>
            <person name="Toshchakov V.S."/>
        </authorList>
    </citation>
    <scope>NUCLEOTIDE SEQUENCE [LARGE SCALE GENOMIC DNA]</scope>
    <source>
        <strain>PM4 (JCM 30641</strain>
        <strain evidence="4">\VKM B-2940)</strain>
    </source>
</reference>
<keyword evidence="4" id="KW-1185">Reference proteome</keyword>
<dbReference type="EMBL" id="LT719092">
    <property type="protein sequence ID" value="SJK84185.1"/>
    <property type="molecule type" value="Genomic_DNA"/>
</dbReference>
<dbReference type="PANTHER" id="PTHR48090">
    <property type="entry name" value="UNDECAPRENYL-PHOSPHATE 4-DEOXY-4-FORMAMIDO-L-ARABINOSE TRANSFERASE-RELATED"/>
    <property type="match status" value="1"/>
</dbReference>
<evidence type="ECO:0000313" key="3">
    <source>
        <dbReference type="EMBL" id="SJK84185.1"/>
    </source>
</evidence>
<dbReference type="InterPro" id="IPR001173">
    <property type="entry name" value="Glyco_trans_2-like"/>
</dbReference>
<dbReference type="Gene3D" id="3.90.550.10">
    <property type="entry name" value="Spore Coat Polysaccharide Biosynthesis Protein SpsA, Chain A"/>
    <property type="match status" value="1"/>
</dbReference>
<evidence type="ECO:0000313" key="5">
    <source>
        <dbReference type="Proteomes" id="UP000195607"/>
    </source>
</evidence>
<dbReference type="OrthoDB" id="11098at2157"/>
<dbReference type="STRING" id="1673428.CPM_0299"/>
<dbReference type="CDD" id="cd04179">
    <property type="entry name" value="DPM_DPG-synthase_like"/>
    <property type="match status" value="1"/>
</dbReference>
<accession>A0A1N5SRF3</accession>
<name>A0A1N5SRF3_9ARCH</name>
<evidence type="ECO:0000313" key="4">
    <source>
        <dbReference type="Proteomes" id="UP000187822"/>
    </source>
</evidence>
<dbReference type="GO" id="GO:0016740">
    <property type="term" value="F:transferase activity"/>
    <property type="evidence" value="ECO:0007669"/>
    <property type="project" value="UniProtKB-KW"/>
</dbReference>
<keyword evidence="2" id="KW-0808">Transferase</keyword>
<gene>
    <name evidence="3" type="ORF">CPM_0299</name>
    <name evidence="2" type="ORF">CSP5_0330</name>
</gene>
<feature type="domain" description="Glycosyltransferase 2-like" evidence="1">
    <location>
        <begin position="12"/>
        <end position="166"/>
    </location>
</feature>
<organism evidence="2 5">
    <name type="scientific">Cuniculiplasma divulgatum</name>
    <dbReference type="NCBI Taxonomy" id="1673428"/>
    <lineage>
        <taxon>Archaea</taxon>
        <taxon>Methanobacteriati</taxon>
        <taxon>Thermoplasmatota</taxon>
        <taxon>Thermoplasmata</taxon>
        <taxon>Thermoplasmatales</taxon>
        <taxon>Cuniculiplasmataceae</taxon>
        <taxon>Cuniculiplasma</taxon>
    </lineage>
</organism>
<evidence type="ECO:0000313" key="2">
    <source>
        <dbReference type="EMBL" id="SIM38682.1"/>
    </source>
</evidence>
<dbReference type="Proteomes" id="UP000187822">
    <property type="component" value="Chromosome I"/>
</dbReference>
<dbReference type="EMBL" id="LT671858">
    <property type="protein sequence ID" value="SIM38682.1"/>
    <property type="molecule type" value="Genomic_DNA"/>
</dbReference>
<dbReference type="PANTHER" id="PTHR48090:SF7">
    <property type="entry name" value="RFBJ PROTEIN"/>
    <property type="match status" value="1"/>
</dbReference>
<proteinExistence type="predicted"/>